<gene>
    <name evidence="8" type="ORF">IQ249_18100</name>
</gene>
<evidence type="ECO:0000256" key="5">
    <source>
        <dbReference type="ARBA" id="ARBA00023295"/>
    </source>
</evidence>
<dbReference type="RefSeq" id="WP_194030901.1">
    <property type="nucleotide sequence ID" value="NZ_JADEWZ010000031.1"/>
</dbReference>
<dbReference type="EC" id="3.2.1.52" evidence="3"/>
<dbReference type="Proteomes" id="UP000654482">
    <property type="component" value="Unassembled WGS sequence"/>
</dbReference>
<dbReference type="Pfam" id="PF00933">
    <property type="entry name" value="Glyco_hydro_3"/>
    <property type="match status" value="1"/>
</dbReference>
<reference evidence="8" key="1">
    <citation type="submission" date="2020-10" db="EMBL/GenBank/DDBJ databases">
        <authorList>
            <person name="Castelo-Branco R."/>
            <person name="Eusebio N."/>
            <person name="Adriana R."/>
            <person name="Vieira A."/>
            <person name="Brugerolle De Fraissinette N."/>
            <person name="Rezende De Castro R."/>
            <person name="Schneider M.P."/>
            <person name="Vasconcelos V."/>
            <person name="Leao P.N."/>
        </authorList>
    </citation>
    <scope>NUCLEOTIDE SEQUENCE</scope>
    <source>
        <strain evidence="8">LEGE 07157</strain>
    </source>
</reference>
<dbReference type="InterPro" id="IPR050226">
    <property type="entry name" value="NagZ_Beta-hexosaminidase"/>
</dbReference>
<feature type="domain" description="Glycoside hydrolase family 3 N-terminal" evidence="6">
    <location>
        <begin position="13"/>
        <end position="339"/>
    </location>
</feature>
<dbReference type="PANTHER" id="PTHR30480">
    <property type="entry name" value="BETA-HEXOSAMINIDASE-RELATED"/>
    <property type="match status" value="1"/>
</dbReference>
<dbReference type="Gene3D" id="3.20.20.300">
    <property type="entry name" value="Glycoside hydrolase, family 3, N-terminal domain"/>
    <property type="match status" value="1"/>
</dbReference>
<name>A0A8J7DZ13_9CYAN</name>
<feature type="domain" description="Bacterial Glycosyl hydrolase family 3 C-terminal" evidence="7">
    <location>
        <begin position="392"/>
        <end position="522"/>
    </location>
</feature>
<evidence type="ECO:0000256" key="1">
    <source>
        <dbReference type="ARBA" id="ARBA00001231"/>
    </source>
</evidence>
<comment type="similarity">
    <text evidence="2">Belongs to the glycosyl hydrolase 3 family.</text>
</comment>
<dbReference type="InterPro" id="IPR001764">
    <property type="entry name" value="Glyco_hydro_3_N"/>
</dbReference>
<dbReference type="SUPFAM" id="SSF51445">
    <property type="entry name" value="(Trans)glycosidases"/>
    <property type="match status" value="1"/>
</dbReference>
<dbReference type="Gene3D" id="3.40.50.10870">
    <property type="entry name" value="Glycosyl hydrolase family 3"/>
    <property type="match status" value="1"/>
</dbReference>
<organism evidence="8 9">
    <name type="scientific">Lusitaniella coriacea LEGE 07157</name>
    <dbReference type="NCBI Taxonomy" id="945747"/>
    <lineage>
        <taxon>Bacteria</taxon>
        <taxon>Bacillati</taxon>
        <taxon>Cyanobacteriota</taxon>
        <taxon>Cyanophyceae</taxon>
        <taxon>Spirulinales</taxon>
        <taxon>Lusitaniellaceae</taxon>
        <taxon>Lusitaniella</taxon>
    </lineage>
</organism>
<dbReference type="EMBL" id="JADEWZ010000031">
    <property type="protein sequence ID" value="MBE9117815.1"/>
    <property type="molecule type" value="Genomic_DNA"/>
</dbReference>
<protein>
    <recommendedName>
        <fullName evidence="3">beta-N-acetylhexosaminidase</fullName>
        <ecNumber evidence="3">3.2.1.52</ecNumber>
    </recommendedName>
</protein>
<keyword evidence="4" id="KW-0378">Hydrolase</keyword>
<dbReference type="GO" id="GO:0004563">
    <property type="term" value="F:beta-N-acetylhexosaminidase activity"/>
    <property type="evidence" value="ECO:0007669"/>
    <property type="project" value="UniProtKB-EC"/>
</dbReference>
<dbReference type="PANTHER" id="PTHR30480:SF13">
    <property type="entry name" value="BETA-HEXOSAMINIDASE"/>
    <property type="match status" value="1"/>
</dbReference>
<dbReference type="InterPro" id="IPR017853">
    <property type="entry name" value="GH"/>
</dbReference>
<dbReference type="AlphaFoldDB" id="A0A8J7DZ13"/>
<keyword evidence="9" id="KW-1185">Reference proteome</keyword>
<evidence type="ECO:0000256" key="4">
    <source>
        <dbReference type="ARBA" id="ARBA00022801"/>
    </source>
</evidence>
<proteinExistence type="inferred from homology"/>
<dbReference type="GO" id="GO:0005975">
    <property type="term" value="P:carbohydrate metabolic process"/>
    <property type="evidence" value="ECO:0007669"/>
    <property type="project" value="InterPro"/>
</dbReference>
<evidence type="ECO:0000313" key="8">
    <source>
        <dbReference type="EMBL" id="MBE9117815.1"/>
    </source>
</evidence>
<comment type="catalytic activity">
    <reaction evidence="1">
        <text>Hydrolysis of terminal non-reducing N-acetyl-D-hexosamine residues in N-acetyl-beta-D-hexosaminides.</text>
        <dbReference type="EC" id="3.2.1.52"/>
    </reaction>
</comment>
<dbReference type="InterPro" id="IPR036962">
    <property type="entry name" value="Glyco_hydro_3_N_sf"/>
</dbReference>
<evidence type="ECO:0000259" key="7">
    <source>
        <dbReference type="Pfam" id="PF18034"/>
    </source>
</evidence>
<dbReference type="GO" id="GO:0009254">
    <property type="term" value="P:peptidoglycan turnover"/>
    <property type="evidence" value="ECO:0007669"/>
    <property type="project" value="TreeGrafter"/>
</dbReference>
<evidence type="ECO:0000256" key="2">
    <source>
        <dbReference type="ARBA" id="ARBA00005336"/>
    </source>
</evidence>
<evidence type="ECO:0000256" key="3">
    <source>
        <dbReference type="ARBA" id="ARBA00012663"/>
    </source>
</evidence>
<sequence>MRDRVPPLQTLSLREQIAQMVVVRASGCLFDSQIRYPAWEPPLETLQQWISQLKVGGVIVLGGSAAEVSLRSRQLQDWAEIPLFIAADIEEGTGQRFAGATTFPPPMALSGIGDRAIAISHAEQMGATTAREAQSIGINWVLAPVVDVNNNPHNPVINIRAFGETPEIVSDLATAFLRGAQSYPVLTTAKHFPGHGDTAVDSHLHLPVVSHPIERLDAVELPPFNRAIAAGVDSVMTAHLLVPAWDTKYPATLSQKILTGQLRDKLGFNGLIVTDALVMGGVANFTDYQEVCVLAVEAGADILLMPQDPVAAIDAVEEAVQTGRISPQRIQASIERIWRAKQKILAGTTLDLSADSLLRELAQPEAKKTTREINQESLQLGGELPLSLPMEGENAENWVVVDDLLNCNFLAAHTPAIAVPKQLGYKLQLIEQHQLNLDRIPETALVQIFSRGNPFRGKAGLVPQAQEWFKLLLRQRKIVGLAIYGSPYILEELRSEFAPSLPWVFSYGQTALAQEGVTQVLWQKETRERSFSEAFI</sequence>
<evidence type="ECO:0000259" key="6">
    <source>
        <dbReference type="Pfam" id="PF00933"/>
    </source>
</evidence>
<dbReference type="InterPro" id="IPR041518">
    <property type="entry name" value="Bac_GH3_C"/>
</dbReference>
<keyword evidence="5" id="KW-0326">Glycosidase</keyword>
<dbReference type="Pfam" id="PF18034">
    <property type="entry name" value="Bac_GH3_C"/>
    <property type="match status" value="1"/>
</dbReference>
<accession>A0A8J7DZ13</accession>
<comment type="caution">
    <text evidence="8">The sequence shown here is derived from an EMBL/GenBank/DDBJ whole genome shotgun (WGS) entry which is preliminary data.</text>
</comment>
<evidence type="ECO:0000313" key="9">
    <source>
        <dbReference type="Proteomes" id="UP000654482"/>
    </source>
</evidence>